<protein>
    <submittedName>
        <fullName evidence="1">Uncharacterized protein</fullName>
    </submittedName>
</protein>
<proteinExistence type="predicted"/>
<organism evidence="1 2">
    <name type="scientific">Trifolium medium</name>
    <dbReference type="NCBI Taxonomy" id="97028"/>
    <lineage>
        <taxon>Eukaryota</taxon>
        <taxon>Viridiplantae</taxon>
        <taxon>Streptophyta</taxon>
        <taxon>Embryophyta</taxon>
        <taxon>Tracheophyta</taxon>
        <taxon>Spermatophyta</taxon>
        <taxon>Magnoliopsida</taxon>
        <taxon>eudicotyledons</taxon>
        <taxon>Gunneridae</taxon>
        <taxon>Pentapetalae</taxon>
        <taxon>rosids</taxon>
        <taxon>fabids</taxon>
        <taxon>Fabales</taxon>
        <taxon>Fabaceae</taxon>
        <taxon>Papilionoideae</taxon>
        <taxon>50 kb inversion clade</taxon>
        <taxon>NPAAA clade</taxon>
        <taxon>Hologalegina</taxon>
        <taxon>IRL clade</taxon>
        <taxon>Trifolieae</taxon>
        <taxon>Trifolium</taxon>
    </lineage>
</organism>
<accession>A0A392VGE2</accession>
<dbReference type="EMBL" id="LXQA011139410">
    <property type="protein sequence ID" value="MCI86399.1"/>
    <property type="molecule type" value="Genomic_DNA"/>
</dbReference>
<feature type="non-terminal residue" evidence="1">
    <location>
        <position position="36"/>
    </location>
</feature>
<sequence length="36" mass="4096">MWPLWNGGTDKDVKWKPLLGKRRRHCASSGSEPSDV</sequence>
<reference evidence="1 2" key="1">
    <citation type="journal article" date="2018" name="Front. Plant Sci.">
        <title>Red Clover (Trifolium pratense) and Zigzag Clover (T. medium) - A Picture of Genomic Similarities and Differences.</title>
        <authorList>
            <person name="Dluhosova J."/>
            <person name="Istvanek J."/>
            <person name="Nedelnik J."/>
            <person name="Repkova J."/>
        </authorList>
    </citation>
    <scope>NUCLEOTIDE SEQUENCE [LARGE SCALE GENOMIC DNA]</scope>
    <source>
        <strain evidence="2">cv. 10/8</strain>
        <tissue evidence="1">Leaf</tissue>
    </source>
</reference>
<evidence type="ECO:0000313" key="1">
    <source>
        <dbReference type="EMBL" id="MCI86399.1"/>
    </source>
</evidence>
<name>A0A392VGE2_9FABA</name>
<keyword evidence="2" id="KW-1185">Reference proteome</keyword>
<dbReference type="Proteomes" id="UP000265520">
    <property type="component" value="Unassembled WGS sequence"/>
</dbReference>
<evidence type="ECO:0000313" key="2">
    <source>
        <dbReference type="Proteomes" id="UP000265520"/>
    </source>
</evidence>
<dbReference type="AlphaFoldDB" id="A0A392VGE2"/>
<comment type="caution">
    <text evidence="1">The sequence shown here is derived from an EMBL/GenBank/DDBJ whole genome shotgun (WGS) entry which is preliminary data.</text>
</comment>